<keyword evidence="1 4" id="KW-0732">Signal</keyword>
<organism evidence="6 7">
    <name type="scientific">Saponaria officinalis</name>
    <name type="common">Common soapwort</name>
    <name type="synonym">Lychnis saponaria</name>
    <dbReference type="NCBI Taxonomy" id="3572"/>
    <lineage>
        <taxon>Eukaryota</taxon>
        <taxon>Viridiplantae</taxon>
        <taxon>Streptophyta</taxon>
        <taxon>Embryophyta</taxon>
        <taxon>Tracheophyta</taxon>
        <taxon>Spermatophyta</taxon>
        <taxon>Magnoliopsida</taxon>
        <taxon>eudicotyledons</taxon>
        <taxon>Gunneridae</taxon>
        <taxon>Pentapetalae</taxon>
        <taxon>Caryophyllales</taxon>
        <taxon>Caryophyllaceae</taxon>
        <taxon>Caryophylleae</taxon>
        <taxon>Saponaria</taxon>
    </lineage>
</organism>
<dbReference type="PANTHER" id="PTHR35357">
    <property type="entry name" value="OS02G0537100 PROTEIN"/>
    <property type="match status" value="1"/>
</dbReference>
<dbReference type="PANTHER" id="PTHR35357:SF17">
    <property type="entry name" value="PECTINESTERASE INHIBITOR 12"/>
    <property type="match status" value="1"/>
</dbReference>
<protein>
    <recommendedName>
        <fullName evidence="5">Pectinesterase inhibitor domain-containing protein</fullName>
    </recommendedName>
</protein>
<comment type="similarity">
    <text evidence="3">Belongs to the PMEI family.</text>
</comment>
<dbReference type="FunFam" id="1.20.140.40:FF:000002">
    <property type="entry name" value="Putative invertase inhibitor"/>
    <property type="match status" value="1"/>
</dbReference>
<dbReference type="SUPFAM" id="SSF101148">
    <property type="entry name" value="Plant invertase/pectin methylesterase inhibitor"/>
    <property type="match status" value="1"/>
</dbReference>
<proteinExistence type="inferred from homology"/>
<evidence type="ECO:0000256" key="2">
    <source>
        <dbReference type="ARBA" id="ARBA00023157"/>
    </source>
</evidence>
<dbReference type="GO" id="GO:0004857">
    <property type="term" value="F:enzyme inhibitor activity"/>
    <property type="evidence" value="ECO:0007669"/>
    <property type="project" value="InterPro"/>
</dbReference>
<dbReference type="InterPro" id="IPR034088">
    <property type="entry name" value="Pla_a_1-like"/>
</dbReference>
<feature type="signal peptide" evidence="4">
    <location>
        <begin position="1"/>
        <end position="18"/>
    </location>
</feature>
<sequence>MIPFFFFTLITLTHKTPTTPPTTHLINQTCKNSSLTDPNINYTFCIKAFHTSPSSRTANLTRLGLISINLLKHNVTNTTHLTKTLLGRHRLNKKTNIALSDCLELYSDSISTLFEAARDFRAKRYDDANVKISGVMDDSSTCEQGFEDLEVYSPLSKHNSDAFQLGAIALSIIDMVRCYF</sequence>
<reference evidence="6" key="1">
    <citation type="submission" date="2024-03" db="EMBL/GenBank/DDBJ databases">
        <title>WGS assembly of Saponaria officinalis var. Norfolk2.</title>
        <authorList>
            <person name="Jenkins J."/>
            <person name="Shu S."/>
            <person name="Grimwood J."/>
            <person name="Barry K."/>
            <person name="Goodstein D."/>
            <person name="Schmutz J."/>
            <person name="Leebens-Mack J."/>
            <person name="Osbourn A."/>
        </authorList>
    </citation>
    <scope>NUCLEOTIDE SEQUENCE [LARGE SCALE GENOMIC DNA]</scope>
    <source>
        <strain evidence="6">JIC</strain>
    </source>
</reference>
<keyword evidence="7" id="KW-1185">Reference proteome</keyword>
<comment type="caution">
    <text evidence="6">The sequence shown here is derived from an EMBL/GenBank/DDBJ whole genome shotgun (WGS) entry which is preliminary data.</text>
</comment>
<dbReference type="CDD" id="cd15795">
    <property type="entry name" value="PMEI-Pla_a_1_like"/>
    <property type="match status" value="1"/>
</dbReference>
<feature type="chain" id="PRO_5043688032" description="Pectinesterase inhibitor domain-containing protein" evidence="4">
    <location>
        <begin position="19"/>
        <end position="180"/>
    </location>
</feature>
<dbReference type="SMART" id="SM00856">
    <property type="entry name" value="PMEI"/>
    <property type="match status" value="1"/>
</dbReference>
<dbReference type="NCBIfam" id="TIGR01614">
    <property type="entry name" value="PME_inhib"/>
    <property type="match status" value="1"/>
</dbReference>
<evidence type="ECO:0000256" key="3">
    <source>
        <dbReference type="ARBA" id="ARBA00038471"/>
    </source>
</evidence>
<name>A0AAW1J2Y3_SAPOF</name>
<evidence type="ECO:0000313" key="7">
    <source>
        <dbReference type="Proteomes" id="UP001443914"/>
    </source>
</evidence>
<evidence type="ECO:0000313" key="6">
    <source>
        <dbReference type="EMBL" id="KAK9697362.1"/>
    </source>
</evidence>
<dbReference type="InterPro" id="IPR006501">
    <property type="entry name" value="Pectinesterase_inhib_dom"/>
</dbReference>
<dbReference type="InterPro" id="IPR035513">
    <property type="entry name" value="Invertase/methylesterase_inhib"/>
</dbReference>
<dbReference type="Gene3D" id="1.20.140.40">
    <property type="entry name" value="Invertase/pectin methylesterase inhibitor family protein"/>
    <property type="match status" value="1"/>
</dbReference>
<gene>
    <name evidence="6" type="ORF">RND81_08G032800</name>
</gene>
<keyword evidence="2" id="KW-1015">Disulfide bond</keyword>
<dbReference type="Proteomes" id="UP001443914">
    <property type="component" value="Unassembled WGS sequence"/>
</dbReference>
<dbReference type="GO" id="GO:0005576">
    <property type="term" value="C:extracellular region"/>
    <property type="evidence" value="ECO:0007669"/>
    <property type="project" value="UniProtKB-ARBA"/>
</dbReference>
<dbReference type="Pfam" id="PF04043">
    <property type="entry name" value="PMEI"/>
    <property type="match status" value="1"/>
</dbReference>
<accession>A0AAW1J2Y3</accession>
<evidence type="ECO:0000259" key="5">
    <source>
        <dbReference type="SMART" id="SM00856"/>
    </source>
</evidence>
<feature type="domain" description="Pectinesterase inhibitor" evidence="5">
    <location>
        <begin position="21"/>
        <end position="172"/>
    </location>
</feature>
<dbReference type="AlphaFoldDB" id="A0AAW1J2Y3"/>
<evidence type="ECO:0000256" key="4">
    <source>
        <dbReference type="SAM" id="SignalP"/>
    </source>
</evidence>
<dbReference type="EMBL" id="JBDFQZ010000008">
    <property type="protein sequence ID" value="KAK9697362.1"/>
    <property type="molecule type" value="Genomic_DNA"/>
</dbReference>
<evidence type="ECO:0000256" key="1">
    <source>
        <dbReference type="ARBA" id="ARBA00022729"/>
    </source>
</evidence>